<sequence length="1071" mass="118030">MVEGPLCCLTADENFSNFNLTDGNCSSEEICQAINNTKIEHQSSVSSFIHNHQSGDTSKEHGTRVILPTHSPNPDKLVGKASVKRTSTRFSRFLLPWLEGRKVGTPGNPFVGKKRWEKFNLKSKDTACCSSVCDDPPYENSDSDTLDDNSFDSAVVAEDTHKKALLDTRQSKSVDCFIGNWLATQNNSSKIDSFAIDPDGETECDVVESGRLGFCGLCSWHRKGRRQKNLKRRQLKAPQVEQIVEHCGVQKAGDLESTSARISTPGTPSFSDIRVSPPPKFDSTVEFRLMEAVTKEKTKSYSSIEEAEQQHLSTSYSSGAESEQLCRRLQCLIPQEDAWSKTSYAEDNDSDWAVMKYETDVGQTIVAGSSKTNASLSPLPPEGYQVLHTSCPQSPVEVKQSNCSNVHLAEVITGFETCFVENNALLCNTFDQRITNYNKTESTISTPSSATERYKDGPLNSARSGFHYGLHFSLPELNLCKNGRKSTLTMVRHNYGIKGSCSIFDSMPHLRQPHRLYHTPRPVSQTTYVIAKIDLPDSVGQRTYSIISNSHSECSLGGVVETTKSDTTNVKCQLQSNNNAAVEPCSSQDHALPGMVQKEPTLLSLIKEARAVGMVPESLPEPSYSWTKKEASDDDCMILPNRRLKQTEMKEKASRNNGEKVESGLAPPTLQPNPPSVAKGHDTSLQSVIETMQKLKSAEMQIKALKEAQNTRKNTISTNQEVAATVPIGKAPEATVVDYKERKRLRRQKELEEARKELLEATKSALKDRIAFHMREEGHTPPDVHGSTLANVEPKEHLTDAEKFSSKPQPDVSHPQQPFVEEPKEQAPLGSGSANSGNDACKIKSNEELMKVKELREEPPKTVMFKVEKSKKKKATQELKDAEISSINQNTLPQITNSTSDQMYVIPSTMTVPIPIGMPQYGIGLPFGLLQQAQPQLVQFQNPWGSTIPNAMHSLVEGKPGHPQVTFLGDNITRRGYRKVIRKSMRRVCHPFNKFSPVCSSSSSSTSSSSSHSTSQSYSQDSSEGCSCRSRDDESENSTTSTSTEISRSTSPCSSLTSNSTSCSYSSGSSS</sequence>
<dbReference type="WBParaSite" id="MCU_006035-RA">
    <property type="protein sequence ID" value="MCU_006035-RA"/>
    <property type="gene ID" value="MCU_006035"/>
</dbReference>
<keyword evidence="1" id="KW-0175">Coiled coil</keyword>
<accession>A0A5K3F9J1</accession>
<name>A0A5K3F9J1_MESCO</name>
<feature type="compositionally biased region" description="Low complexity" evidence="2">
    <location>
        <begin position="1000"/>
        <end position="1023"/>
    </location>
</feature>
<feature type="compositionally biased region" description="Low complexity" evidence="2">
    <location>
        <begin position="1037"/>
        <end position="1071"/>
    </location>
</feature>
<evidence type="ECO:0000313" key="3">
    <source>
        <dbReference type="WBParaSite" id="MCU_006035-RA"/>
    </source>
</evidence>
<organism evidence="3">
    <name type="scientific">Mesocestoides corti</name>
    <name type="common">Flatworm</name>
    <dbReference type="NCBI Taxonomy" id="53468"/>
    <lineage>
        <taxon>Eukaryota</taxon>
        <taxon>Metazoa</taxon>
        <taxon>Spiralia</taxon>
        <taxon>Lophotrochozoa</taxon>
        <taxon>Platyhelminthes</taxon>
        <taxon>Cestoda</taxon>
        <taxon>Eucestoda</taxon>
        <taxon>Cyclophyllidea</taxon>
        <taxon>Mesocestoididae</taxon>
        <taxon>Mesocestoides</taxon>
    </lineage>
</organism>
<feature type="region of interest" description="Disordered" evidence="2">
    <location>
        <begin position="996"/>
        <end position="1071"/>
    </location>
</feature>
<feature type="compositionally biased region" description="Basic and acidic residues" evidence="2">
    <location>
        <begin position="645"/>
        <end position="662"/>
    </location>
</feature>
<proteinExistence type="predicted"/>
<feature type="coiled-coil region" evidence="1">
    <location>
        <begin position="742"/>
        <end position="776"/>
    </location>
</feature>
<evidence type="ECO:0000256" key="2">
    <source>
        <dbReference type="SAM" id="MobiDB-lite"/>
    </source>
</evidence>
<feature type="region of interest" description="Disordered" evidence="2">
    <location>
        <begin position="645"/>
        <end position="682"/>
    </location>
</feature>
<dbReference type="AlphaFoldDB" id="A0A5K3F9J1"/>
<protein>
    <submittedName>
        <fullName evidence="3">Testis- and ovary-specific PAZ domain-containing protein 1</fullName>
    </submittedName>
</protein>
<reference evidence="3" key="1">
    <citation type="submission" date="2019-11" db="UniProtKB">
        <authorList>
            <consortium name="WormBaseParasite"/>
        </authorList>
    </citation>
    <scope>IDENTIFICATION</scope>
</reference>
<evidence type="ECO:0000256" key="1">
    <source>
        <dbReference type="SAM" id="Coils"/>
    </source>
</evidence>
<feature type="region of interest" description="Disordered" evidence="2">
    <location>
        <begin position="798"/>
        <end position="840"/>
    </location>
</feature>